<dbReference type="GO" id="GO:0003729">
    <property type="term" value="F:mRNA binding"/>
    <property type="evidence" value="ECO:0007669"/>
    <property type="project" value="InterPro"/>
</dbReference>
<sequence length="80" mass="8999">MGKITPLPGKKVIKALESIGFEQVRQKGSHLFLQHPDGRTTIVPVHPTDQIGKGMINKIIKDAKITRDEWIKLIKSLIVF</sequence>
<dbReference type="OrthoDB" id="7619at2157"/>
<keyword evidence="2" id="KW-0540">Nuclease</keyword>
<keyword evidence="5" id="KW-0694">RNA-binding</keyword>
<dbReference type="RefSeq" id="WP_048125599.1">
    <property type="nucleotide sequence ID" value="NZ_CP009515.1"/>
</dbReference>
<dbReference type="EMBL" id="CP009515">
    <property type="protein sequence ID" value="AKB74605.1"/>
    <property type="molecule type" value="Genomic_DNA"/>
</dbReference>
<keyword evidence="4" id="KW-0378">Hydrolase</keyword>
<gene>
    <name evidence="7" type="ORF">MSLAZ_1344</name>
</gene>
<evidence type="ECO:0000256" key="2">
    <source>
        <dbReference type="ARBA" id="ARBA00022722"/>
    </source>
</evidence>
<dbReference type="PANTHER" id="PTHR34873:SF3">
    <property type="entry name" value="ADDICTION MODULE TOXIN, HICA FAMILY"/>
    <property type="match status" value="1"/>
</dbReference>
<evidence type="ECO:0000256" key="3">
    <source>
        <dbReference type="ARBA" id="ARBA00022759"/>
    </source>
</evidence>
<organism evidence="7 8">
    <name type="scientific">Methanosarcina lacustris Z-7289</name>
    <dbReference type="NCBI Taxonomy" id="1434111"/>
    <lineage>
        <taxon>Archaea</taxon>
        <taxon>Methanobacteriati</taxon>
        <taxon>Methanobacteriota</taxon>
        <taxon>Stenosarchaea group</taxon>
        <taxon>Methanomicrobia</taxon>
        <taxon>Methanosarcinales</taxon>
        <taxon>Methanosarcinaceae</taxon>
        <taxon>Methanosarcina</taxon>
    </lineage>
</organism>
<dbReference type="Proteomes" id="UP000033072">
    <property type="component" value="Chromosome"/>
</dbReference>
<dbReference type="HOGENOM" id="CLU_164851_6_0_2"/>
<evidence type="ECO:0000313" key="8">
    <source>
        <dbReference type="Proteomes" id="UP000033072"/>
    </source>
</evidence>
<dbReference type="PATRIC" id="fig|1434111.4.peg.1754"/>
<keyword evidence="3" id="KW-0255">Endonuclease</keyword>
<dbReference type="GeneID" id="24806088"/>
<name>A0A0E3WSG4_9EURY</name>
<proteinExistence type="predicted"/>
<keyword evidence="6" id="KW-0346">Stress response</keyword>
<evidence type="ECO:0000256" key="4">
    <source>
        <dbReference type="ARBA" id="ARBA00022801"/>
    </source>
</evidence>
<dbReference type="SUPFAM" id="SSF54786">
    <property type="entry name" value="YcfA/nrd intein domain"/>
    <property type="match status" value="1"/>
</dbReference>
<evidence type="ECO:0000256" key="5">
    <source>
        <dbReference type="ARBA" id="ARBA00022884"/>
    </source>
</evidence>
<dbReference type="InterPro" id="IPR012933">
    <property type="entry name" value="HicA_mRNA_interferase"/>
</dbReference>
<evidence type="ECO:0000256" key="1">
    <source>
        <dbReference type="ARBA" id="ARBA00022649"/>
    </source>
</evidence>
<dbReference type="PANTHER" id="PTHR34873">
    <property type="entry name" value="SSR1766 PROTEIN"/>
    <property type="match status" value="1"/>
</dbReference>
<dbReference type="STRING" id="1434111.MSLAZ_1344"/>
<accession>A0A0E3WSG4</accession>
<evidence type="ECO:0000313" key="7">
    <source>
        <dbReference type="EMBL" id="AKB74605.1"/>
    </source>
</evidence>
<keyword evidence="8" id="KW-1185">Reference proteome</keyword>
<evidence type="ECO:0008006" key="9">
    <source>
        <dbReference type="Google" id="ProtNLM"/>
    </source>
</evidence>
<dbReference type="GO" id="GO:0004519">
    <property type="term" value="F:endonuclease activity"/>
    <property type="evidence" value="ECO:0007669"/>
    <property type="project" value="UniProtKB-KW"/>
</dbReference>
<dbReference type="AlphaFoldDB" id="A0A0E3WSG4"/>
<evidence type="ECO:0000256" key="6">
    <source>
        <dbReference type="ARBA" id="ARBA00023016"/>
    </source>
</evidence>
<dbReference type="Gene3D" id="3.30.920.30">
    <property type="entry name" value="Hypothetical protein"/>
    <property type="match status" value="1"/>
</dbReference>
<reference evidence="7 8" key="1">
    <citation type="submission" date="2014-07" db="EMBL/GenBank/DDBJ databases">
        <title>Methanogenic archaea and the global carbon cycle.</title>
        <authorList>
            <person name="Henriksen J.R."/>
            <person name="Luke J."/>
            <person name="Reinhart S."/>
            <person name="Benedict M.N."/>
            <person name="Youngblut N.D."/>
            <person name="Metcalf M.E."/>
            <person name="Whitaker R.J."/>
            <person name="Metcalf W.W."/>
        </authorList>
    </citation>
    <scope>NUCLEOTIDE SEQUENCE [LARGE SCALE GENOMIC DNA]</scope>
    <source>
        <strain evidence="7 8">Z-7289</strain>
    </source>
</reference>
<dbReference type="Pfam" id="PF07927">
    <property type="entry name" value="HicA_toxin"/>
    <property type="match status" value="1"/>
</dbReference>
<protein>
    <recommendedName>
        <fullName evidence="9">YcfA family protein</fullName>
    </recommendedName>
</protein>
<dbReference type="KEGG" id="mls:MSLAZ_1344"/>
<dbReference type="InterPro" id="IPR038570">
    <property type="entry name" value="HicA_sf"/>
</dbReference>
<dbReference type="GO" id="GO:0016787">
    <property type="term" value="F:hydrolase activity"/>
    <property type="evidence" value="ECO:0007669"/>
    <property type="project" value="UniProtKB-KW"/>
</dbReference>
<keyword evidence="1" id="KW-1277">Toxin-antitoxin system</keyword>